<evidence type="ECO:0000256" key="9">
    <source>
        <dbReference type="RuleBase" id="RU363043"/>
    </source>
</evidence>
<feature type="transmembrane region" description="Helical" evidence="9">
    <location>
        <begin position="399"/>
        <end position="421"/>
    </location>
</feature>
<keyword evidence="7 9" id="KW-1133">Transmembrane helix</keyword>
<feature type="transmembrane region" description="Helical" evidence="9">
    <location>
        <begin position="523"/>
        <end position="545"/>
    </location>
</feature>
<dbReference type="GO" id="GO:0035435">
    <property type="term" value="P:phosphate ion transmembrane transport"/>
    <property type="evidence" value="ECO:0007669"/>
    <property type="project" value="InterPro"/>
</dbReference>
<evidence type="ECO:0000256" key="1">
    <source>
        <dbReference type="ARBA" id="ARBA00004651"/>
    </source>
</evidence>
<evidence type="ECO:0000256" key="4">
    <source>
        <dbReference type="ARBA" id="ARBA00022448"/>
    </source>
</evidence>
<evidence type="ECO:0000256" key="5">
    <source>
        <dbReference type="ARBA" id="ARBA00022475"/>
    </source>
</evidence>
<evidence type="ECO:0000313" key="12">
    <source>
        <dbReference type="EMBL" id="KYN25939.1"/>
    </source>
</evidence>
<evidence type="ECO:0000259" key="11">
    <source>
        <dbReference type="PROSITE" id="PS50928"/>
    </source>
</evidence>
<comment type="subcellular location">
    <subcellularLocation>
        <location evidence="9">Cell inner membrane</location>
        <topology evidence="9">Multi-pass membrane protein</topology>
    </subcellularLocation>
    <subcellularLocation>
        <location evidence="1">Cell membrane</location>
        <topology evidence="1">Multi-pass membrane protein</topology>
    </subcellularLocation>
</comment>
<dbReference type="EMBL" id="LOMK01000001">
    <property type="protein sequence ID" value="KYN25939.1"/>
    <property type="molecule type" value="Genomic_DNA"/>
</dbReference>
<reference evidence="12 14" key="2">
    <citation type="submission" date="2015-12" db="EMBL/GenBank/DDBJ databases">
        <authorList>
            <person name="Shamseldin A."/>
            <person name="Moawad H."/>
            <person name="Abd El-Rahim W.M."/>
            <person name="Sadowsky M.J."/>
        </authorList>
    </citation>
    <scope>NUCLEOTIDE SEQUENCE [LARGE SCALE GENOMIC DNA]</scope>
    <source>
        <strain evidence="14">2538-88</strain>
        <strain evidence="12">2756-81</strain>
    </source>
</reference>
<evidence type="ECO:0000313" key="15">
    <source>
        <dbReference type="Proteomes" id="UP000075349"/>
    </source>
</evidence>
<feature type="transmembrane region" description="Helical" evidence="9">
    <location>
        <begin position="442"/>
        <end position="464"/>
    </location>
</feature>
<dbReference type="CDD" id="cd06261">
    <property type="entry name" value="TM_PBP2"/>
    <property type="match status" value="1"/>
</dbReference>
<dbReference type="InterPro" id="IPR035906">
    <property type="entry name" value="MetI-like_sf"/>
</dbReference>
<keyword evidence="4" id="KW-0813">Transport</keyword>
<evidence type="ECO:0000256" key="8">
    <source>
        <dbReference type="ARBA" id="ARBA00023136"/>
    </source>
</evidence>
<keyword evidence="10" id="KW-0175">Coiled coil</keyword>
<evidence type="ECO:0000256" key="6">
    <source>
        <dbReference type="ARBA" id="ARBA00022692"/>
    </source>
</evidence>
<dbReference type="Gene3D" id="1.10.3720.10">
    <property type="entry name" value="MetI-like"/>
    <property type="match status" value="1"/>
</dbReference>
<feature type="coiled-coil region" evidence="10">
    <location>
        <begin position="217"/>
        <end position="244"/>
    </location>
</feature>
<comment type="similarity">
    <text evidence="2 9">Belongs to the binding-protein-dependent transport system permease family. CysTW subfamily.</text>
</comment>
<evidence type="ECO:0000256" key="3">
    <source>
        <dbReference type="ARBA" id="ARBA00016864"/>
    </source>
</evidence>
<protein>
    <recommendedName>
        <fullName evidence="3 9">Phosphate transport system permease protein PstA</fullName>
    </recommendedName>
</protein>
<dbReference type="AlphaFoldDB" id="A0A151JJH5"/>
<accession>A0A151JJH5</accession>
<dbReference type="SUPFAM" id="SSF161098">
    <property type="entry name" value="MetI-like"/>
    <property type="match status" value="1"/>
</dbReference>
<feature type="domain" description="ABC transmembrane type-1" evidence="11">
    <location>
        <begin position="310"/>
        <end position="542"/>
    </location>
</feature>
<evidence type="ECO:0000256" key="2">
    <source>
        <dbReference type="ARBA" id="ARBA00007069"/>
    </source>
</evidence>
<sequence>MWVLNWFRSGAPWIWLTGGAVSISLLAVLGLLTLIGWKGLNYFWPAPVYQWTLLEAPAGYQTLPLKAGERIVGQLYQKEQVPTAQLPEPWQTLAAGEDQLTRLNIKVANRERYPSEFLSLLQVQLSDAQTPSDIAVIERSRGGYFFGRILAFVDEEVQTTQEVLPLLDEKIAYAQRLREEITLIVEQYIKPLSWRLEQLRLEKRKRELNKTVTPDYLANYLTQKAQFELQLSNYDQQLDSLRLQLTGYSLVVEDMTGERVLIALSDILDYWLPNQMNFVQKMGHWAQQLWKFLSDDPRESNSEGGVFPAIFGTVFLVLIMSIIVMPLGVIAAIYLHEYAKNNAFTRIIRIAVINLAGVPSIVYGVFGLGFFVYTIGASIDELFYAERLPAPTFGTPGLLWSALTLAVLTLPVVIVTTEEGLTRIPNSVRHGSLALGATQYETLWRVVMPMATPAIITGLILAVARAAGEVAPLMLVGVVKLASSLPVDGQFPYVHLDRKFMHLGFHIYDVGFQTSNIEAARPLVYATSFLLVTVIVGLNLTAISIRNNLREKYRTLGQD</sequence>
<keyword evidence="5 9" id="KW-1003">Cell membrane</keyword>
<proteinExistence type="inferred from homology"/>
<name>A0A151JJH5_9VIBR</name>
<dbReference type="GO" id="GO:0005315">
    <property type="term" value="F:phosphate transmembrane transporter activity"/>
    <property type="evidence" value="ECO:0007669"/>
    <property type="project" value="InterPro"/>
</dbReference>
<accession>A0A151KY38</accession>
<dbReference type="InterPro" id="IPR000515">
    <property type="entry name" value="MetI-like"/>
</dbReference>
<dbReference type="InterPro" id="IPR005672">
    <property type="entry name" value="Phosphate_PstA"/>
</dbReference>
<comment type="caution">
    <text evidence="12">The sequence shown here is derived from an EMBL/GenBank/DDBJ whole genome shotgun (WGS) entry which is preliminary data.</text>
</comment>
<evidence type="ECO:0000256" key="7">
    <source>
        <dbReference type="ARBA" id="ARBA00022989"/>
    </source>
</evidence>
<feature type="transmembrane region" description="Helical" evidence="9">
    <location>
        <begin position="347"/>
        <end position="379"/>
    </location>
</feature>
<dbReference type="EMBL" id="LOBR01000036">
    <property type="protein sequence ID" value="KYN88400.1"/>
    <property type="molecule type" value="Genomic_DNA"/>
</dbReference>
<gene>
    <name evidence="13" type="ORF">ATY37_03925</name>
    <name evidence="12" type="ORF">AUQ44_11685</name>
</gene>
<dbReference type="Proteomes" id="UP000075346">
    <property type="component" value="Unassembled WGS sequence"/>
</dbReference>
<reference evidence="13 15" key="1">
    <citation type="submission" date="2015-12" db="EMBL/GenBank/DDBJ databases">
        <authorList>
            <person name="Tarr C.L."/>
            <person name="Gladney L.M."/>
        </authorList>
    </citation>
    <scope>NUCLEOTIDE SEQUENCE [LARGE SCALE GENOMIC DNA]</scope>
    <source>
        <strain evidence="13">2538-88</strain>
        <strain evidence="15">2756-81</strain>
    </source>
</reference>
<dbReference type="GO" id="GO:0005886">
    <property type="term" value="C:plasma membrane"/>
    <property type="evidence" value="ECO:0007669"/>
    <property type="project" value="UniProtKB-SubCell"/>
</dbReference>
<organism evidence="12 15">
    <name type="scientific">Vibrio cidicii</name>
    <dbReference type="NCBI Taxonomy" id="1763883"/>
    <lineage>
        <taxon>Bacteria</taxon>
        <taxon>Pseudomonadati</taxon>
        <taxon>Pseudomonadota</taxon>
        <taxon>Gammaproteobacteria</taxon>
        <taxon>Vibrionales</taxon>
        <taxon>Vibrionaceae</taxon>
        <taxon>Vibrio</taxon>
    </lineage>
</organism>
<feature type="transmembrane region" description="Helical" evidence="9">
    <location>
        <begin position="306"/>
        <end position="335"/>
    </location>
</feature>
<keyword evidence="6 9" id="KW-0812">Transmembrane</keyword>
<dbReference type="PROSITE" id="PS50928">
    <property type="entry name" value="ABC_TM1"/>
    <property type="match status" value="1"/>
</dbReference>
<dbReference type="NCBIfam" id="TIGR00974">
    <property type="entry name" value="3a0107s02c"/>
    <property type="match status" value="1"/>
</dbReference>
<feature type="transmembrane region" description="Helical" evidence="9">
    <location>
        <begin position="12"/>
        <end position="37"/>
    </location>
</feature>
<keyword evidence="8 9" id="KW-0472">Membrane</keyword>
<evidence type="ECO:0000313" key="14">
    <source>
        <dbReference type="Proteomes" id="UP000075346"/>
    </source>
</evidence>
<dbReference type="Proteomes" id="UP000075349">
    <property type="component" value="Unassembled WGS sequence"/>
</dbReference>
<dbReference type="Pfam" id="PF00528">
    <property type="entry name" value="BPD_transp_1"/>
    <property type="match status" value="1"/>
</dbReference>
<dbReference type="PANTHER" id="PTHR43470">
    <property type="entry name" value="PHOSPHATE TRANSPORT SYSTEM PERMEASE PROTEIN PSTA-RELATED"/>
    <property type="match status" value="1"/>
</dbReference>
<dbReference type="PANTHER" id="PTHR43470:SF6">
    <property type="entry name" value="PHOSPHATE TRANSPORT SYSTEM PERMEASE PROTEIN PSTA"/>
    <property type="match status" value="1"/>
</dbReference>
<evidence type="ECO:0000313" key="13">
    <source>
        <dbReference type="EMBL" id="KYN88400.1"/>
    </source>
</evidence>
<evidence type="ECO:0000256" key="10">
    <source>
        <dbReference type="SAM" id="Coils"/>
    </source>
</evidence>